<protein>
    <submittedName>
        <fullName evidence="1">Attractin-like protein 1</fullName>
    </submittedName>
</protein>
<accession>A0ACB7EE67</accession>
<proteinExistence type="predicted"/>
<gene>
    <name evidence="1" type="primary">ATRNL1</name>
    <name evidence="1" type="ORF">GBF38_002511</name>
</gene>
<organism evidence="1 2">
    <name type="scientific">Nibea albiflora</name>
    <name type="common">Yellow drum</name>
    <name type="synonym">Corvina albiflora</name>
    <dbReference type="NCBI Taxonomy" id="240163"/>
    <lineage>
        <taxon>Eukaryota</taxon>
        <taxon>Metazoa</taxon>
        <taxon>Chordata</taxon>
        <taxon>Craniata</taxon>
        <taxon>Vertebrata</taxon>
        <taxon>Euteleostomi</taxon>
        <taxon>Actinopterygii</taxon>
        <taxon>Neopterygii</taxon>
        <taxon>Teleostei</taxon>
        <taxon>Neoteleostei</taxon>
        <taxon>Acanthomorphata</taxon>
        <taxon>Eupercaria</taxon>
        <taxon>Sciaenidae</taxon>
        <taxon>Nibea</taxon>
    </lineage>
</organism>
<comment type="caution">
    <text evidence="1">The sequence shown here is derived from an EMBL/GenBank/DDBJ whole genome shotgun (WGS) entry which is preliminary data.</text>
</comment>
<keyword evidence="2" id="KW-1185">Reference proteome</keyword>
<name>A0ACB7EE67_NIBAL</name>
<evidence type="ECO:0000313" key="1">
    <source>
        <dbReference type="EMBL" id="KAG8000281.1"/>
    </source>
</evidence>
<sequence length="114" mass="12633">MLEASARDKRRGAAGERESGERRKEAVRRADERRREAVPKPIAMEPCWGSRAGVLTVLLYLPRVPSGIPPPGQSGIAIASALVDTSQQRVMDFKERGLGLKHRKHNMHHQGTCV</sequence>
<evidence type="ECO:0000313" key="2">
    <source>
        <dbReference type="Proteomes" id="UP000805704"/>
    </source>
</evidence>
<dbReference type="EMBL" id="CM024797">
    <property type="protein sequence ID" value="KAG8000281.1"/>
    <property type="molecule type" value="Genomic_DNA"/>
</dbReference>
<dbReference type="Proteomes" id="UP000805704">
    <property type="component" value="Chromosome 9"/>
</dbReference>
<reference evidence="1" key="1">
    <citation type="submission" date="2020-04" db="EMBL/GenBank/DDBJ databases">
        <title>A chromosome-scale assembly and high-density genetic map of the yellow drum (Nibea albiflora) genome.</title>
        <authorList>
            <person name="Xu D."/>
            <person name="Zhang W."/>
            <person name="Chen R."/>
            <person name="Tan P."/>
            <person name="Wang L."/>
            <person name="Song H."/>
            <person name="Tian L."/>
            <person name="Zhu Q."/>
            <person name="Wang B."/>
        </authorList>
    </citation>
    <scope>NUCLEOTIDE SEQUENCE</scope>
    <source>
        <strain evidence="1">ZJHYS-2018</strain>
    </source>
</reference>